<dbReference type="EMBL" id="FCOA02000016">
    <property type="protein sequence ID" value="SAK76042.1"/>
    <property type="molecule type" value="Genomic_DNA"/>
</dbReference>
<dbReference type="SUPFAM" id="SSF46785">
    <property type="entry name" value="Winged helix' DNA-binding domain"/>
    <property type="match status" value="1"/>
</dbReference>
<dbReference type="Pfam" id="PF00392">
    <property type="entry name" value="GntR"/>
    <property type="match status" value="1"/>
</dbReference>
<accession>A0A158C142</accession>
<organism evidence="5 6">
    <name type="scientific">Caballeronia hypogeia</name>
    <dbReference type="NCBI Taxonomy" id="1777140"/>
    <lineage>
        <taxon>Bacteria</taxon>
        <taxon>Pseudomonadati</taxon>
        <taxon>Pseudomonadota</taxon>
        <taxon>Betaproteobacteria</taxon>
        <taxon>Burkholderiales</taxon>
        <taxon>Burkholderiaceae</taxon>
        <taxon>Caballeronia</taxon>
    </lineage>
</organism>
<keyword evidence="3" id="KW-0804">Transcription</keyword>
<dbReference type="Pfam" id="PF07702">
    <property type="entry name" value="UTRA"/>
    <property type="match status" value="1"/>
</dbReference>
<keyword evidence="6" id="KW-1185">Reference proteome</keyword>
<dbReference type="SUPFAM" id="SSF64288">
    <property type="entry name" value="Chorismate lyase-like"/>
    <property type="match status" value="1"/>
</dbReference>
<evidence type="ECO:0000259" key="4">
    <source>
        <dbReference type="PROSITE" id="PS50949"/>
    </source>
</evidence>
<dbReference type="Gene3D" id="1.10.10.10">
    <property type="entry name" value="Winged helix-like DNA-binding domain superfamily/Winged helix DNA-binding domain"/>
    <property type="match status" value="1"/>
</dbReference>
<dbReference type="STRING" id="1777140.AWB79_04554"/>
<dbReference type="PANTHER" id="PTHR44846">
    <property type="entry name" value="MANNOSYL-D-GLYCERATE TRANSPORT/METABOLISM SYSTEM REPRESSOR MNGR-RELATED"/>
    <property type="match status" value="1"/>
</dbReference>
<proteinExistence type="predicted"/>
<dbReference type="InterPro" id="IPR011663">
    <property type="entry name" value="UTRA"/>
</dbReference>
<comment type="caution">
    <text evidence="5">The sequence shown here is derived from an EMBL/GenBank/DDBJ whole genome shotgun (WGS) entry which is preliminary data.</text>
</comment>
<dbReference type="GO" id="GO:0003700">
    <property type="term" value="F:DNA-binding transcription factor activity"/>
    <property type="evidence" value="ECO:0007669"/>
    <property type="project" value="InterPro"/>
</dbReference>
<name>A0A158C142_9BURK</name>
<gene>
    <name evidence="5" type="ORF">AWB79_04554</name>
</gene>
<dbReference type="InterPro" id="IPR036388">
    <property type="entry name" value="WH-like_DNA-bd_sf"/>
</dbReference>
<keyword evidence="2" id="KW-0238">DNA-binding</keyword>
<dbReference type="Proteomes" id="UP000054851">
    <property type="component" value="Unassembled WGS sequence"/>
</dbReference>
<dbReference type="Gene3D" id="3.40.1410.10">
    <property type="entry name" value="Chorismate lyase-like"/>
    <property type="match status" value="1"/>
</dbReference>
<keyword evidence="1" id="KW-0805">Transcription regulation</keyword>
<reference evidence="5" key="1">
    <citation type="submission" date="2016-01" db="EMBL/GenBank/DDBJ databases">
        <authorList>
            <person name="Peeters C."/>
        </authorList>
    </citation>
    <scope>NUCLEOTIDE SEQUENCE</scope>
    <source>
        <strain evidence="5">LMG 29322</strain>
    </source>
</reference>
<dbReference type="FunFam" id="1.10.10.10:FF:000079">
    <property type="entry name" value="GntR family transcriptional regulator"/>
    <property type="match status" value="1"/>
</dbReference>
<dbReference type="PROSITE" id="PS50949">
    <property type="entry name" value="HTH_GNTR"/>
    <property type="match status" value="1"/>
</dbReference>
<dbReference type="InterPro" id="IPR000524">
    <property type="entry name" value="Tscrpt_reg_HTH_GntR"/>
</dbReference>
<evidence type="ECO:0000313" key="5">
    <source>
        <dbReference type="EMBL" id="SAK76042.1"/>
    </source>
</evidence>
<dbReference type="GO" id="GO:0045892">
    <property type="term" value="P:negative regulation of DNA-templated transcription"/>
    <property type="evidence" value="ECO:0007669"/>
    <property type="project" value="TreeGrafter"/>
</dbReference>
<dbReference type="AlphaFoldDB" id="A0A158C142"/>
<dbReference type="InterPro" id="IPR028978">
    <property type="entry name" value="Chorismate_lyase_/UTRA_dom_sf"/>
</dbReference>
<dbReference type="SMART" id="SM00345">
    <property type="entry name" value="HTH_GNTR"/>
    <property type="match status" value="1"/>
</dbReference>
<dbReference type="OrthoDB" id="8584262at2"/>
<dbReference type="PRINTS" id="PR00035">
    <property type="entry name" value="HTHGNTR"/>
</dbReference>
<dbReference type="InterPro" id="IPR050679">
    <property type="entry name" value="Bact_HTH_transcr_reg"/>
</dbReference>
<sequence>MSSRRPSISPDAPVPLYAQIKDVLRSGILDGRYPPHSRMPSESELQTMFDVSRITIRQALGDLQKEGLIFKVHGKGSFVSQPAKAYQNVTSLQGFAEAMAEKGHEIVNRVVQLSFVPASAEVAARLALAEGSNVAEIHRVRLLDRTPVSYEVTFLPEAIGRRIERADLATRDIFLMLENDCAVPLGAADLAIDAIAAPSAIADALAVKKGAPLLRIERLTHDADGKPIDFEYLYFRGDTFQYRLRIDR</sequence>
<dbReference type="PANTHER" id="PTHR44846:SF1">
    <property type="entry name" value="MANNOSYL-D-GLYCERATE TRANSPORT_METABOLISM SYSTEM REPRESSOR MNGR-RELATED"/>
    <property type="match status" value="1"/>
</dbReference>
<evidence type="ECO:0000256" key="2">
    <source>
        <dbReference type="ARBA" id="ARBA00023125"/>
    </source>
</evidence>
<dbReference type="InterPro" id="IPR036390">
    <property type="entry name" value="WH_DNA-bd_sf"/>
</dbReference>
<dbReference type="RefSeq" id="WP_061169707.1">
    <property type="nucleotide sequence ID" value="NZ_FCOA02000016.1"/>
</dbReference>
<feature type="domain" description="HTH gntR-type" evidence="4">
    <location>
        <begin position="14"/>
        <end position="82"/>
    </location>
</feature>
<dbReference type="CDD" id="cd07377">
    <property type="entry name" value="WHTH_GntR"/>
    <property type="match status" value="1"/>
</dbReference>
<protein>
    <submittedName>
        <fullName evidence="5">GntR family transcriptional regulator</fullName>
    </submittedName>
</protein>
<dbReference type="SMART" id="SM00866">
    <property type="entry name" value="UTRA"/>
    <property type="match status" value="1"/>
</dbReference>
<evidence type="ECO:0000313" key="6">
    <source>
        <dbReference type="Proteomes" id="UP000054851"/>
    </source>
</evidence>
<evidence type="ECO:0000256" key="1">
    <source>
        <dbReference type="ARBA" id="ARBA00023015"/>
    </source>
</evidence>
<dbReference type="GO" id="GO:0003677">
    <property type="term" value="F:DNA binding"/>
    <property type="evidence" value="ECO:0007669"/>
    <property type="project" value="UniProtKB-KW"/>
</dbReference>
<evidence type="ECO:0000256" key="3">
    <source>
        <dbReference type="ARBA" id="ARBA00023163"/>
    </source>
</evidence>